<comment type="caution">
    <text evidence="5">The sequence shown here is derived from an EMBL/GenBank/DDBJ whole genome shotgun (WGS) entry which is preliminary data.</text>
</comment>
<dbReference type="EMBL" id="JAVIJP010000047">
    <property type="protein sequence ID" value="KAL3626046.1"/>
    <property type="molecule type" value="Genomic_DNA"/>
</dbReference>
<dbReference type="Pfam" id="PF20235">
    <property type="entry name" value="PIR2-like_helical"/>
    <property type="match status" value="1"/>
</dbReference>
<evidence type="ECO:0000313" key="6">
    <source>
        <dbReference type="Proteomes" id="UP001632038"/>
    </source>
</evidence>
<feature type="region of interest" description="Disordered" evidence="3">
    <location>
        <begin position="1"/>
        <end position="28"/>
    </location>
</feature>
<dbReference type="PANTHER" id="PTHR46405">
    <property type="entry name" value="OS05G0141500 PROTEIN"/>
    <property type="match status" value="1"/>
</dbReference>
<dbReference type="InterPro" id="IPR013083">
    <property type="entry name" value="Znf_RING/FYVE/PHD"/>
</dbReference>
<dbReference type="InterPro" id="IPR046934">
    <property type="entry name" value="PIR2-like"/>
</dbReference>
<gene>
    <name evidence="5" type="ORF">CASFOL_029595</name>
</gene>
<keyword evidence="2" id="KW-0175">Coiled coil</keyword>
<keyword evidence="1" id="KW-0863">Zinc-finger</keyword>
<protein>
    <recommendedName>
        <fullName evidence="4">RING-type domain-containing protein</fullName>
    </recommendedName>
</protein>
<feature type="region of interest" description="Disordered" evidence="3">
    <location>
        <begin position="212"/>
        <end position="276"/>
    </location>
</feature>
<dbReference type="Pfam" id="PF13920">
    <property type="entry name" value="zf-C3HC4_3"/>
    <property type="match status" value="1"/>
</dbReference>
<keyword evidence="1" id="KW-0862">Zinc</keyword>
<feature type="region of interest" description="Disordered" evidence="3">
    <location>
        <begin position="62"/>
        <end position="86"/>
    </location>
</feature>
<dbReference type="SUPFAM" id="SSF57850">
    <property type="entry name" value="RING/U-box"/>
    <property type="match status" value="1"/>
</dbReference>
<feature type="region of interest" description="Disordered" evidence="3">
    <location>
        <begin position="478"/>
        <end position="499"/>
    </location>
</feature>
<evidence type="ECO:0000256" key="1">
    <source>
        <dbReference type="PROSITE-ProRule" id="PRU00175"/>
    </source>
</evidence>
<dbReference type="InterPro" id="IPR046527">
    <property type="entry name" value="PIR2-like_helical"/>
</dbReference>
<dbReference type="CDD" id="cd23128">
    <property type="entry name" value="RING-HC_MIP1-like"/>
    <property type="match status" value="1"/>
</dbReference>
<feature type="coiled-coil region" evidence="2">
    <location>
        <begin position="578"/>
        <end position="619"/>
    </location>
</feature>
<dbReference type="PROSITE" id="PS50089">
    <property type="entry name" value="ZF_RING_2"/>
    <property type="match status" value="1"/>
</dbReference>
<proteinExistence type="predicted"/>
<dbReference type="InterPro" id="IPR001841">
    <property type="entry name" value="Znf_RING"/>
</dbReference>
<dbReference type="AlphaFoldDB" id="A0ABD3C8D0"/>
<accession>A0ABD3C8D0</accession>
<evidence type="ECO:0000256" key="3">
    <source>
        <dbReference type="SAM" id="MobiDB-lite"/>
    </source>
</evidence>
<dbReference type="PANTHER" id="PTHR46405:SF9">
    <property type="entry name" value="E3 UBIQUITIN-PROTEIN LIGASE RF298"/>
    <property type="match status" value="1"/>
</dbReference>
<evidence type="ECO:0000259" key="4">
    <source>
        <dbReference type="PROSITE" id="PS50089"/>
    </source>
</evidence>
<feature type="compositionally biased region" description="Basic and acidic residues" evidence="3">
    <location>
        <begin position="262"/>
        <end position="273"/>
    </location>
</feature>
<evidence type="ECO:0000313" key="5">
    <source>
        <dbReference type="EMBL" id="KAL3626046.1"/>
    </source>
</evidence>
<feature type="compositionally biased region" description="Polar residues" evidence="3">
    <location>
        <begin position="1"/>
        <end position="10"/>
    </location>
</feature>
<keyword evidence="6" id="KW-1185">Reference proteome</keyword>
<organism evidence="5 6">
    <name type="scientific">Castilleja foliolosa</name>
    <dbReference type="NCBI Taxonomy" id="1961234"/>
    <lineage>
        <taxon>Eukaryota</taxon>
        <taxon>Viridiplantae</taxon>
        <taxon>Streptophyta</taxon>
        <taxon>Embryophyta</taxon>
        <taxon>Tracheophyta</taxon>
        <taxon>Spermatophyta</taxon>
        <taxon>Magnoliopsida</taxon>
        <taxon>eudicotyledons</taxon>
        <taxon>Gunneridae</taxon>
        <taxon>Pentapetalae</taxon>
        <taxon>asterids</taxon>
        <taxon>lamiids</taxon>
        <taxon>Lamiales</taxon>
        <taxon>Orobanchaceae</taxon>
        <taxon>Pedicularideae</taxon>
        <taxon>Castillejinae</taxon>
        <taxon>Castilleja</taxon>
    </lineage>
</organism>
<sequence length="770" mass="86012">MSTDDSSEGQPANEKGRNKRKCVSESTPISLTEFPRYEMIEQGFHNAFKQLGSMIEKSKDTKIKNHESGEKEKDDGPDPNPEWDDPITLQLEDILSSTLSSNFSDAVKKLIETGLTQPVAEWAVCNSSLYNGNKDAVSNIIDGALALLKLDEHVEMPKHSVFDGLQSLVEYTLLEMIHTIREVRPELTVTESMWCLLLSELNIASACGLKKDPPEASGENPINPAPEKSEDSENSGNLKQGDPRSQIFRPKTSVDEPAQQVADKKPSPVELGKDSFASLSTQELKVRFSGVDMDEKAMAGPSKKAGPSPSAINFKRDLLRQKAIHFEKNYRGRLTRGAFKAKVAAWGSMMLDKSLKAQSDSASGPGLGSSSVVINEPIDNQPVQDPVFALPAVKNSDSMAQKVETTDPTDYYAKIPFDSILQRYVAVDEKDKALLMLVPLKALLERELERWTDWANEKVMQAAQKLGKDKRELKKLREEREEVEKSRREKQSNDENDVKRLNEVEHALGIAHGQADLAKCTIHRLQIENTVVKKEMEKAKTEACESAVNLQEATIKEYEAVKKAKALEVEKGLVQQRLTSMRRKNVEVEKQLGKAKNRLNQFKALLKHEQKEKLNAEKRYGLLRAKIEAEEAVMQVEADNIIQTGQVNKQKCEDDIMNLETMISELKLESNKIRIAALNAGYGPNVGKQQVPKAPKRLAVFQEIFKGEIVSPERECVMCMTEEISVVFIPCAHQVLCEACNAIHEKQGMSDCPSCRGTIDKRVVVTYRPS</sequence>
<feature type="domain" description="RING-type" evidence="4">
    <location>
        <begin position="716"/>
        <end position="756"/>
    </location>
</feature>
<dbReference type="Proteomes" id="UP001632038">
    <property type="component" value="Unassembled WGS sequence"/>
</dbReference>
<dbReference type="Gene3D" id="3.30.40.10">
    <property type="entry name" value="Zinc/RING finger domain, C3HC4 (zinc finger)"/>
    <property type="match status" value="1"/>
</dbReference>
<feature type="compositionally biased region" description="Basic and acidic residues" evidence="3">
    <location>
        <begin position="62"/>
        <end position="76"/>
    </location>
</feature>
<reference evidence="6" key="1">
    <citation type="journal article" date="2024" name="IScience">
        <title>Strigolactones Initiate the Formation of Haustorium-like Structures in Castilleja.</title>
        <authorList>
            <person name="Buerger M."/>
            <person name="Peterson D."/>
            <person name="Chory J."/>
        </authorList>
    </citation>
    <scope>NUCLEOTIDE SEQUENCE [LARGE SCALE GENOMIC DNA]</scope>
</reference>
<name>A0ABD3C8D0_9LAMI</name>
<evidence type="ECO:0000256" key="2">
    <source>
        <dbReference type="SAM" id="Coils"/>
    </source>
</evidence>
<dbReference type="GO" id="GO:0008270">
    <property type="term" value="F:zinc ion binding"/>
    <property type="evidence" value="ECO:0007669"/>
    <property type="project" value="UniProtKB-KW"/>
</dbReference>
<keyword evidence="1" id="KW-0479">Metal-binding</keyword>